<dbReference type="EMBL" id="AFCW01002161">
    <property type="protein sequence ID" value="EHC97780.1"/>
    <property type="molecule type" value="Genomic_DNA"/>
</dbReference>
<evidence type="ECO:0000256" key="1">
    <source>
        <dbReference type="SAM" id="Phobius"/>
    </source>
</evidence>
<evidence type="ECO:0000313" key="3">
    <source>
        <dbReference type="Proteomes" id="UP000004776"/>
    </source>
</evidence>
<dbReference type="Proteomes" id="UP000004776">
    <property type="component" value="Unassembled WGS sequence"/>
</dbReference>
<feature type="non-terminal residue" evidence="2">
    <location>
        <position position="1"/>
    </location>
</feature>
<organism evidence="2 3">
    <name type="scientific">Salmonella enterica subsp. enterica serovar Urbana str. R8-2977</name>
    <dbReference type="NCBI Taxonomy" id="913084"/>
    <lineage>
        <taxon>Bacteria</taxon>
        <taxon>Pseudomonadati</taxon>
        <taxon>Pseudomonadota</taxon>
        <taxon>Gammaproteobacteria</taxon>
        <taxon>Enterobacterales</taxon>
        <taxon>Enterobacteriaceae</taxon>
        <taxon>Salmonella</taxon>
    </lineage>
</organism>
<evidence type="ECO:0000313" key="2">
    <source>
        <dbReference type="EMBL" id="EHC97780.1"/>
    </source>
</evidence>
<feature type="transmembrane region" description="Helical" evidence="1">
    <location>
        <begin position="7"/>
        <end position="27"/>
    </location>
</feature>
<sequence>CPRPGGRLCLVFSVLGLFGFGLVIFVARPSLTDIKA</sequence>
<protein>
    <submittedName>
        <fullName evidence="2">Uncharacterized protein</fullName>
    </submittedName>
</protein>
<keyword evidence="1" id="KW-0812">Transmembrane</keyword>
<comment type="caution">
    <text evidence="2">The sequence shown here is derived from an EMBL/GenBank/DDBJ whole genome shotgun (WGS) entry which is preliminary data.</text>
</comment>
<dbReference type="AlphaFoldDB" id="G5S3H4"/>
<reference evidence="2 3" key="1">
    <citation type="journal article" date="2011" name="BMC Genomics">
        <title>Genome sequencing reveals diversification of virulence factor content and possible host adaptation in distinct subpopulations of Salmonella enterica.</title>
        <authorList>
            <person name="den Bakker H.C."/>
            <person name="Moreno Switt A.I."/>
            <person name="Govoni G."/>
            <person name="Cummings C.A."/>
            <person name="Ranieri M.L."/>
            <person name="Degoricija L."/>
            <person name="Hoelzer K."/>
            <person name="Rodriguez-Rivera L.D."/>
            <person name="Brown S."/>
            <person name="Bolchacova E."/>
            <person name="Furtado M.R."/>
            <person name="Wiedmann M."/>
        </authorList>
    </citation>
    <scope>NUCLEOTIDE SEQUENCE [LARGE SCALE GENOMIC DNA]</scope>
    <source>
        <strain evidence="2 3">R8-2977</strain>
    </source>
</reference>
<proteinExistence type="predicted"/>
<keyword evidence="1" id="KW-1133">Transmembrane helix</keyword>
<gene>
    <name evidence="2" type="ORF">LTSEURB_5920</name>
</gene>
<name>G5S3H4_SALET</name>
<keyword evidence="1" id="KW-0472">Membrane</keyword>
<accession>G5S3H4</accession>